<evidence type="ECO:0000313" key="1">
    <source>
        <dbReference type="EMBL" id="KAJ9072842.1"/>
    </source>
</evidence>
<dbReference type="Proteomes" id="UP001165960">
    <property type="component" value="Unassembled WGS sequence"/>
</dbReference>
<comment type="caution">
    <text evidence="1">The sequence shown here is derived from an EMBL/GenBank/DDBJ whole genome shotgun (WGS) entry which is preliminary data.</text>
</comment>
<accession>A0ACC2TF21</accession>
<sequence>MAAVTCFIQYAGSMGQVLGLAIHSAIFNGVLAQELASALPERADVSTKLIHS</sequence>
<keyword evidence="2" id="KW-1185">Reference proteome</keyword>
<proteinExistence type="predicted"/>
<gene>
    <name evidence="1" type="ORF">DSO57_1022922</name>
</gene>
<evidence type="ECO:0000313" key="2">
    <source>
        <dbReference type="Proteomes" id="UP001165960"/>
    </source>
</evidence>
<name>A0ACC2TF21_9FUNG</name>
<dbReference type="EMBL" id="QTSX02002957">
    <property type="protein sequence ID" value="KAJ9072842.1"/>
    <property type="molecule type" value="Genomic_DNA"/>
</dbReference>
<organism evidence="1 2">
    <name type="scientific">Entomophthora muscae</name>
    <dbReference type="NCBI Taxonomy" id="34485"/>
    <lineage>
        <taxon>Eukaryota</taxon>
        <taxon>Fungi</taxon>
        <taxon>Fungi incertae sedis</taxon>
        <taxon>Zoopagomycota</taxon>
        <taxon>Entomophthoromycotina</taxon>
        <taxon>Entomophthoromycetes</taxon>
        <taxon>Entomophthorales</taxon>
        <taxon>Entomophthoraceae</taxon>
        <taxon>Entomophthora</taxon>
    </lineage>
</organism>
<reference evidence="1" key="1">
    <citation type="submission" date="2022-04" db="EMBL/GenBank/DDBJ databases">
        <title>Genome of the entomopathogenic fungus Entomophthora muscae.</title>
        <authorList>
            <person name="Elya C."/>
            <person name="Lovett B.R."/>
            <person name="Lee E."/>
            <person name="Macias A.M."/>
            <person name="Hajek A.E."/>
            <person name="De Bivort B.L."/>
            <person name="Kasson M.T."/>
            <person name="De Fine Licht H.H."/>
            <person name="Stajich J.E."/>
        </authorList>
    </citation>
    <scope>NUCLEOTIDE SEQUENCE</scope>
    <source>
        <strain evidence="1">Berkeley</strain>
    </source>
</reference>
<protein>
    <submittedName>
        <fullName evidence="1">Uncharacterized protein</fullName>
    </submittedName>
</protein>